<feature type="coiled-coil region" evidence="1">
    <location>
        <begin position="22"/>
        <end position="56"/>
    </location>
</feature>
<evidence type="ECO:0000256" key="1">
    <source>
        <dbReference type="SAM" id="Coils"/>
    </source>
</evidence>
<dbReference type="EMBL" id="JBHRSE010000041">
    <property type="protein sequence ID" value="MFC3023472.1"/>
    <property type="molecule type" value="Genomic_DNA"/>
</dbReference>
<reference evidence="3" key="1">
    <citation type="journal article" date="2019" name="Int. J. Syst. Evol. Microbiol.">
        <title>The Global Catalogue of Microorganisms (GCM) 10K type strain sequencing project: providing services to taxonomists for standard genome sequencing and annotation.</title>
        <authorList>
            <consortium name="The Broad Institute Genomics Platform"/>
            <consortium name="The Broad Institute Genome Sequencing Center for Infectious Disease"/>
            <person name="Wu L."/>
            <person name="Ma J."/>
        </authorList>
    </citation>
    <scope>NUCLEOTIDE SEQUENCE [LARGE SCALE GENOMIC DNA]</scope>
    <source>
        <strain evidence="3">KCTC 62784</strain>
    </source>
</reference>
<accession>A0ABV7C632</accession>
<evidence type="ECO:0000313" key="2">
    <source>
        <dbReference type="EMBL" id="MFC3023472.1"/>
    </source>
</evidence>
<protein>
    <submittedName>
        <fullName evidence="2">Uncharacterized protein</fullName>
    </submittedName>
</protein>
<proteinExistence type="predicted"/>
<evidence type="ECO:0000313" key="3">
    <source>
        <dbReference type="Proteomes" id="UP001595384"/>
    </source>
</evidence>
<comment type="caution">
    <text evidence="2">The sequence shown here is derived from an EMBL/GenBank/DDBJ whole genome shotgun (WGS) entry which is preliminary data.</text>
</comment>
<sequence>MVNLDKVYFKSRAVGKLSSESLNELKSTLRDIESGRSKLEKDIGFAEKQLKQMKSDLAWINWFPLKLVFKNKIQIKKDTITNISKSLKKLAHDYERHKLGLEISLSEQLEAAFGTLDDRFSDVLDTQKMWDITTSQSIDRVAERTTANNVIERKAVSFKRVHNSKIQCNYKAIYFENANGGDLQLFPQFLFIEKDNDFALIDLLDVDIDFNLTNFIETEIVPSDAEVIDHTWAKSNKDGSRDKRFADNYQIPVVQYGELHLSSKSGLNEVYMLSNPESAFGFKKMFDEYKVMLASS</sequence>
<dbReference type="RefSeq" id="WP_123014869.1">
    <property type="nucleotide sequence ID" value="NZ_AP024912.1"/>
</dbReference>
<gene>
    <name evidence="2" type="ORF">ACFODT_06520</name>
</gene>
<name>A0ABV7C632_9VIBR</name>
<dbReference type="Proteomes" id="UP001595384">
    <property type="component" value="Unassembled WGS sequence"/>
</dbReference>
<organism evidence="2 3">
    <name type="scientific">Vibrio zhugei</name>
    <dbReference type="NCBI Taxonomy" id="2479546"/>
    <lineage>
        <taxon>Bacteria</taxon>
        <taxon>Pseudomonadati</taxon>
        <taxon>Pseudomonadota</taxon>
        <taxon>Gammaproteobacteria</taxon>
        <taxon>Vibrionales</taxon>
        <taxon>Vibrionaceae</taxon>
        <taxon>Vibrio</taxon>
    </lineage>
</organism>
<keyword evidence="1" id="KW-0175">Coiled coil</keyword>
<keyword evidence="3" id="KW-1185">Reference proteome</keyword>